<feature type="domain" description="Cthe-2314-like HEPN" evidence="1">
    <location>
        <begin position="54"/>
        <end position="218"/>
    </location>
</feature>
<evidence type="ECO:0000259" key="1">
    <source>
        <dbReference type="Pfam" id="PF18730"/>
    </source>
</evidence>
<keyword evidence="3" id="KW-1185">Reference proteome</keyword>
<organism evidence="2 3">
    <name type="scientific">Lysinibacillus capsici</name>
    <dbReference type="NCBI Taxonomy" id="2115968"/>
    <lineage>
        <taxon>Bacteria</taxon>
        <taxon>Bacillati</taxon>
        <taxon>Bacillota</taxon>
        <taxon>Bacilli</taxon>
        <taxon>Bacillales</taxon>
        <taxon>Bacillaceae</taxon>
        <taxon>Lysinibacillus</taxon>
    </lineage>
</organism>
<sequence length="228" mass="27000">MVNVNNYQILLSEEEWNDLDLEIGNNLEEMSFEVSQSKYNLLEMNNGKMSVDHWKNEFNQKMLSISINYGYVYVYFKKLDGYDIYQKKDLEKIAYHYWFSYEVESLLYRLFTLVDNLVHIINVKYQLEIEENLQFRKNVLSALESKNKDLFDCFKDAIKDDRYVTAQDVRNSFTHNHSPLSMTSGFVKQGQTITISKGKYSKPVEILGCIDEFINLLKEITKECNKHL</sequence>
<dbReference type="RefSeq" id="WP_279495686.1">
    <property type="nucleotide sequence ID" value="NZ_CP122283.1"/>
</dbReference>
<dbReference type="EMBL" id="CP122283">
    <property type="protein sequence ID" value="WGF40265.1"/>
    <property type="molecule type" value="Genomic_DNA"/>
</dbReference>
<proteinExistence type="predicted"/>
<name>A0ABY8KMC4_9BACI</name>
<gene>
    <name evidence="2" type="ORF">QBO96_08335</name>
</gene>
<evidence type="ECO:0000313" key="2">
    <source>
        <dbReference type="EMBL" id="WGF40265.1"/>
    </source>
</evidence>
<dbReference type="InterPro" id="IPR041394">
    <property type="entry name" value="HEPN_Cthe2314"/>
</dbReference>
<protein>
    <submittedName>
        <fullName evidence="2">Cthe_2314 family HEPN domain-containing protein</fullName>
    </submittedName>
</protein>
<dbReference type="Proteomes" id="UP001244564">
    <property type="component" value="Chromosome"/>
</dbReference>
<dbReference type="Pfam" id="PF18730">
    <property type="entry name" value="HEPN_Cthe2314"/>
    <property type="match status" value="1"/>
</dbReference>
<accession>A0ABY8KMC4</accession>
<evidence type="ECO:0000313" key="3">
    <source>
        <dbReference type="Proteomes" id="UP001244564"/>
    </source>
</evidence>
<reference evidence="2 3" key="1">
    <citation type="submission" date="2023-04" db="EMBL/GenBank/DDBJ databases">
        <title>Genomic of Lysinibacillus capsici TSBLM.</title>
        <authorList>
            <person name="Hu X.S."/>
            <person name="Yu C.H."/>
        </authorList>
    </citation>
    <scope>NUCLEOTIDE SEQUENCE [LARGE SCALE GENOMIC DNA]</scope>
    <source>
        <strain evidence="2 3">TSBLM</strain>
    </source>
</reference>